<organism evidence="3">
    <name type="scientific">Kwoniella pini CBS 10737</name>
    <dbReference type="NCBI Taxonomy" id="1296096"/>
    <lineage>
        <taxon>Eukaryota</taxon>
        <taxon>Fungi</taxon>
        <taxon>Dikarya</taxon>
        <taxon>Basidiomycota</taxon>
        <taxon>Agaricomycotina</taxon>
        <taxon>Tremellomycetes</taxon>
        <taxon>Tremellales</taxon>
        <taxon>Cryptococcaceae</taxon>
        <taxon>Kwoniella</taxon>
    </lineage>
</organism>
<reference evidence="4" key="4">
    <citation type="submission" date="2024-02" db="EMBL/GenBank/DDBJ databases">
        <title>Comparative genomics of Cryptococcus and Kwoniella reveals pathogenesis evolution and contrasting modes of karyotype evolution via chromosome fusion or intercentromeric recombination.</title>
        <authorList>
            <person name="Coelho M.A."/>
            <person name="David-Palma M."/>
            <person name="Shea T."/>
            <person name="Bowers K."/>
            <person name="McGinley-Smith S."/>
            <person name="Mohammad A.W."/>
            <person name="Gnirke A."/>
            <person name="Yurkov A.M."/>
            <person name="Nowrousian M."/>
            <person name="Sun S."/>
            <person name="Cuomo C.A."/>
            <person name="Heitman J."/>
        </authorList>
    </citation>
    <scope>NUCLEOTIDE SEQUENCE</scope>
    <source>
        <strain evidence="4">CBS 10737</strain>
    </source>
</reference>
<dbReference type="SUPFAM" id="SSF46565">
    <property type="entry name" value="Chaperone J-domain"/>
    <property type="match status" value="1"/>
</dbReference>
<dbReference type="OrthoDB" id="110024at2759"/>
<reference evidence="3" key="3">
    <citation type="submission" date="2016-07" db="EMBL/GenBank/DDBJ databases">
        <title>Evolution of pathogenesis and genome organization in the Tremellales.</title>
        <authorList>
            <person name="Cuomo C."/>
            <person name="Litvintseva A."/>
            <person name="Heitman J."/>
            <person name="Chen Y."/>
            <person name="Sun S."/>
            <person name="Springer D."/>
            <person name="Dromer F."/>
            <person name="Young S."/>
            <person name="Zeng Q."/>
            <person name="Chapman S."/>
            <person name="Gujja S."/>
            <person name="Saif S."/>
            <person name="Birren B."/>
        </authorList>
    </citation>
    <scope>NUCLEOTIDE SEQUENCE</scope>
    <source>
        <strain evidence="3">CBS 10737</strain>
    </source>
</reference>
<dbReference type="RefSeq" id="XP_019011659.1">
    <property type="nucleotide sequence ID" value="XM_019155505.1"/>
</dbReference>
<name>A0A1B9I4J4_9TREE</name>
<dbReference type="Gene3D" id="1.10.287.110">
    <property type="entry name" value="DnaJ domain"/>
    <property type="match status" value="1"/>
</dbReference>
<dbReference type="AlphaFoldDB" id="A0A1B9I4J4"/>
<evidence type="ECO:0000259" key="2">
    <source>
        <dbReference type="PROSITE" id="PS50076"/>
    </source>
</evidence>
<protein>
    <submittedName>
        <fullName evidence="3">DNAJ domain-containing protein</fullName>
    </submittedName>
</protein>
<dbReference type="InterPro" id="IPR052594">
    <property type="entry name" value="J_domain-containing_protein"/>
</dbReference>
<dbReference type="PANTHER" id="PTHR44144:SF1">
    <property type="entry name" value="DNAJ HOMOLOG SUBFAMILY C MEMBER 9"/>
    <property type="match status" value="1"/>
</dbReference>
<dbReference type="CDD" id="cd06257">
    <property type="entry name" value="DnaJ"/>
    <property type="match status" value="1"/>
</dbReference>
<dbReference type="GeneID" id="30172131"/>
<dbReference type="KEGG" id="kpin:30172131"/>
<dbReference type="InterPro" id="IPR001623">
    <property type="entry name" value="DnaJ_domain"/>
</dbReference>
<keyword evidence="5" id="KW-1185">Reference proteome</keyword>
<dbReference type="PANTHER" id="PTHR44144">
    <property type="entry name" value="DNAJ HOMOLOG SUBFAMILY C MEMBER 9"/>
    <property type="match status" value="1"/>
</dbReference>
<feature type="compositionally biased region" description="Basic and acidic residues" evidence="1">
    <location>
        <begin position="262"/>
        <end position="286"/>
    </location>
</feature>
<dbReference type="InterPro" id="IPR036869">
    <property type="entry name" value="J_dom_sf"/>
</dbReference>
<reference evidence="3" key="1">
    <citation type="submission" date="2013-07" db="EMBL/GenBank/DDBJ databases">
        <title>The Genome Sequence of Cryptococcus pinus CBS10737.</title>
        <authorList>
            <consortium name="The Broad Institute Genome Sequencing Platform"/>
            <person name="Cuomo C."/>
            <person name="Litvintseva A."/>
            <person name="Chen Y."/>
            <person name="Heitman J."/>
            <person name="Sun S."/>
            <person name="Springer D."/>
            <person name="Dromer F."/>
            <person name="Young S.K."/>
            <person name="Zeng Q."/>
            <person name="Gargeya S."/>
            <person name="Fitzgerald M."/>
            <person name="Abouelleil A."/>
            <person name="Alvarado L."/>
            <person name="Berlin A.M."/>
            <person name="Chapman S.B."/>
            <person name="Dewar J."/>
            <person name="Goldberg J."/>
            <person name="Griggs A."/>
            <person name="Gujja S."/>
            <person name="Hansen M."/>
            <person name="Howarth C."/>
            <person name="Imamovic A."/>
            <person name="Larimer J."/>
            <person name="McCowan C."/>
            <person name="Murphy C."/>
            <person name="Pearson M."/>
            <person name="Priest M."/>
            <person name="Roberts A."/>
            <person name="Saif S."/>
            <person name="Shea T."/>
            <person name="Sykes S."/>
            <person name="Wortman J."/>
            <person name="Nusbaum C."/>
            <person name="Birren B."/>
        </authorList>
    </citation>
    <scope>NUCLEOTIDE SEQUENCE [LARGE SCALE GENOMIC DNA]</scope>
    <source>
        <strain evidence="3">CBS 10737</strain>
    </source>
</reference>
<dbReference type="PROSITE" id="PS50076">
    <property type="entry name" value="DNAJ_2"/>
    <property type="match status" value="1"/>
</dbReference>
<feature type="compositionally biased region" description="Basic and acidic residues" evidence="1">
    <location>
        <begin position="236"/>
        <end position="248"/>
    </location>
</feature>
<dbReference type="GO" id="GO:0031072">
    <property type="term" value="F:heat shock protein binding"/>
    <property type="evidence" value="ECO:0007669"/>
    <property type="project" value="TreeGrafter"/>
</dbReference>
<dbReference type="Pfam" id="PF00226">
    <property type="entry name" value="DnaJ"/>
    <property type="match status" value="1"/>
</dbReference>
<evidence type="ECO:0000313" key="5">
    <source>
        <dbReference type="Proteomes" id="UP000094020"/>
    </source>
</evidence>
<dbReference type="PROSITE" id="PS00636">
    <property type="entry name" value="DNAJ_1"/>
    <property type="match status" value="1"/>
</dbReference>
<dbReference type="InterPro" id="IPR018253">
    <property type="entry name" value="DnaJ_domain_CS"/>
</dbReference>
<feature type="domain" description="J" evidence="2">
    <location>
        <begin position="23"/>
        <end position="93"/>
    </location>
</feature>
<dbReference type="Pfam" id="PF23302">
    <property type="entry name" value="HTH_DNAJC9"/>
    <property type="match status" value="1"/>
</dbReference>
<dbReference type="GO" id="GO:0005634">
    <property type="term" value="C:nucleus"/>
    <property type="evidence" value="ECO:0007669"/>
    <property type="project" value="TreeGrafter"/>
</dbReference>
<dbReference type="SMART" id="SM00271">
    <property type="entry name" value="DnaJ"/>
    <property type="match status" value="1"/>
</dbReference>
<dbReference type="Proteomes" id="UP000094020">
    <property type="component" value="Chromosome 7"/>
</dbReference>
<evidence type="ECO:0000313" key="3">
    <source>
        <dbReference type="EMBL" id="OCF50440.1"/>
    </source>
</evidence>
<dbReference type="GO" id="GO:0005737">
    <property type="term" value="C:cytoplasm"/>
    <property type="evidence" value="ECO:0007669"/>
    <property type="project" value="TreeGrafter"/>
</dbReference>
<dbReference type="EMBL" id="CP144525">
    <property type="protein sequence ID" value="WWC71373.1"/>
    <property type="molecule type" value="Genomic_DNA"/>
</dbReference>
<evidence type="ECO:0000256" key="1">
    <source>
        <dbReference type="SAM" id="MobiDB-lite"/>
    </source>
</evidence>
<gene>
    <name evidence="3" type="ORF">I206_03762</name>
    <name evidence="4" type="ORF">I206_105328</name>
</gene>
<feature type="region of interest" description="Disordered" evidence="1">
    <location>
        <begin position="234"/>
        <end position="309"/>
    </location>
</feature>
<accession>A0A1B9I4J4</accession>
<proteinExistence type="predicted"/>
<reference evidence="4" key="2">
    <citation type="submission" date="2013-07" db="EMBL/GenBank/DDBJ databases">
        <authorList>
            <consortium name="The Broad Institute Genome Sequencing Platform"/>
            <person name="Cuomo C."/>
            <person name="Litvintseva A."/>
            <person name="Chen Y."/>
            <person name="Heitman J."/>
            <person name="Sun S."/>
            <person name="Springer D."/>
            <person name="Dromer F."/>
            <person name="Young S.K."/>
            <person name="Zeng Q."/>
            <person name="Gargeya S."/>
            <person name="Fitzgerald M."/>
            <person name="Abouelleil A."/>
            <person name="Alvarado L."/>
            <person name="Berlin A.M."/>
            <person name="Chapman S.B."/>
            <person name="Dewar J."/>
            <person name="Goldberg J."/>
            <person name="Griggs A."/>
            <person name="Gujja S."/>
            <person name="Hansen M."/>
            <person name="Howarth C."/>
            <person name="Imamovic A."/>
            <person name="Larimer J."/>
            <person name="McCowan C."/>
            <person name="Murphy C."/>
            <person name="Pearson M."/>
            <person name="Priest M."/>
            <person name="Roberts A."/>
            <person name="Saif S."/>
            <person name="Shea T."/>
            <person name="Sykes S."/>
            <person name="Wortman J."/>
            <person name="Nusbaum C."/>
            <person name="Birren B."/>
        </authorList>
    </citation>
    <scope>NUCLEOTIDE SEQUENCE</scope>
    <source>
        <strain evidence="4">CBS 10737</strain>
    </source>
</reference>
<evidence type="ECO:0000313" key="4">
    <source>
        <dbReference type="EMBL" id="WWC71373.1"/>
    </source>
</evidence>
<dbReference type="PRINTS" id="PR00625">
    <property type="entry name" value="JDOMAIN"/>
</dbReference>
<dbReference type="InterPro" id="IPR056453">
    <property type="entry name" value="HTH_DNAJC9"/>
</dbReference>
<dbReference type="EMBL" id="KI894010">
    <property type="protein sequence ID" value="OCF50440.1"/>
    <property type="molecule type" value="Genomic_DNA"/>
</dbReference>
<sequence>MDESDPLYTFFPESLNSSKPETILYEALNIQSSATNEEIRKAYRRLALQYHPDKHQSKSENDKEELSKKFQKIGFAYSVLSDEKSKKRYDLTGKTSDKFEGIQDGEGGWEGYFESLFKRVDRKILDEDKERYQGSEEEKSDIISSYNSTKGSFDSILNYIPHSTYQDEERLKNIINDLILNGNLNKTDKWEKSSKDLKLKEKRKKLGEKQAKEAEKQAKELGIWNEFYGNGIKGSRKSDKSSTNKEKQQEEEEGLGALILKRQRERENDLNNLEEKYKKLEEERLSKKSKKSKGKKVIEQENIGNMPDISDADFEALQAKMFAKKDKPQSNGKKVKSK</sequence>